<evidence type="ECO:0000313" key="2">
    <source>
        <dbReference type="Proteomes" id="UP000823775"/>
    </source>
</evidence>
<accession>A0ABS8V5L1</accession>
<keyword evidence="2" id="KW-1185">Reference proteome</keyword>
<sequence>MLFEGEFEKEEFTYTGAIVPPPLPTNGPNQKLPKEILLEVFYRSLSTLNKAVVDGIAKCSMITHTFAEASQILDKMTKTNNAWYTQEFEAASMSHSRGMIAE</sequence>
<evidence type="ECO:0000313" key="1">
    <source>
        <dbReference type="EMBL" id="MCD9641310.1"/>
    </source>
</evidence>
<comment type="caution">
    <text evidence="1">The sequence shown here is derived from an EMBL/GenBank/DDBJ whole genome shotgun (WGS) entry which is preliminary data.</text>
</comment>
<proteinExistence type="predicted"/>
<dbReference type="EMBL" id="JACEIK010003327">
    <property type="protein sequence ID" value="MCD9641310.1"/>
    <property type="molecule type" value="Genomic_DNA"/>
</dbReference>
<protein>
    <submittedName>
        <fullName evidence="1">Uncharacterized protein</fullName>
    </submittedName>
</protein>
<name>A0ABS8V5L1_DATST</name>
<reference evidence="1 2" key="1">
    <citation type="journal article" date="2021" name="BMC Genomics">
        <title>Datura genome reveals duplications of psychoactive alkaloid biosynthetic genes and high mutation rate following tissue culture.</title>
        <authorList>
            <person name="Rajewski A."/>
            <person name="Carter-House D."/>
            <person name="Stajich J."/>
            <person name="Litt A."/>
        </authorList>
    </citation>
    <scope>NUCLEOTIDE SEQUENCE [LARGE SCALE GENOMIC DNA]</scope>
    <source>
        <strain evidence="1">AR-01</strain>
    </source>
</reference>
<dbReference type="Proteomes" id="UP000823775">
    <property type="component" value="Unassembled WGS sequence"/>
</dbReference>
<organism evidence="1 2">
    <name type="scientific">Datura stramonium</name>
    <name type="common">Jimsonweed</name>
    <name type="synonym">Common thornapple</name>
    <dbReference type="NCBI Taxonomy" id="4076"/>
    <lineage>
        <taxon>Eukaryota</taxon>
        <taxon>Viridiplantae</taxon>
        <taxon>Streptophyta</taxon>
        <taxon>Embryophyta</taxon>
        <taxon>Tracheophyta</taxon>
        <taxon>Spermatophyta</taxon>
        <taxon>Magnoliopsida</taxon>
        <taxon>eudicotyledons</taxon>
        <taxon>Gunneridae</taxon>
        <taxon>Pentapetalae</taxon>
        <taxon>asterids</taxon>
        <taxon>lamiids</taxon>
        <taxon>Solanales</taxon>
        <taxon>Solanaceae</taxon>
        <taxon>Solanoideae</taxon>
        <taxon>Datureae</taxon>
        <taxon>Datura</taxon>
    </lineage>
</organism>
<gene>
    <name evidence="1" type="ORF">HAX54_027419</name>
</gene>